<accession>A0A0G0V4T2</accession>
<sequence length="82" mass="9010">ISAFDTRFAKDEHGFGLKVLMNTIGFAAEKIAKSLQNKGGTLVVPAEGFIVTGREGPLKKGELERAAEWAREIAKKKNRVMH</sequence>
<dbReference type="EMBL" id="LCAN01000004">
    <property type="protein sequence ID" value="KKR94701.1"/>
    <property type="molecule type" value="Genomic_DNA"/>
</dbReference>
<dbReference type="AlphaFoldDB" id="A0A0G0V4T2"/>
<proteinExistence type="predicted"/>
<feature type="non-terminal residue" evidence="1">
    <location>
        <position position="1"/>
    </location>
</feature>
<protein>
    <submittedName>
        <fullName evidence="1">Flavodoxin</fullName>
    </submittedName>
</protein>
<reference evidence="1 2" key="1">
    <citation type="journal article" date="2015" name="Nature">
        <title>rRNA introns, odd ribosomes, and small enigmatic genomes across a large radiation of phyla.</title>
        <authorList>
            <person name="Brown C.T."/>
            <person name="Hug L.A."/>
            <person name="Thomas B.C."/>
            <person name="Sharon I."/>
            <person name="Castelle C.J."/>
            <person name="Singh A."/>
            <person name="Wilkins M.J."/>
            <person name="Williams K.H."/>
            <person name="Banfield J.F."/>
        </authorList>
    </citation>
    <scope>NUCLEOTIDE SEQUENCE [LARGE SCALE GENOMIC DNA]</scope>
</reference>
<gene>
    <name evidence="1" type="ORF">UU41_C0004G0001</name>
</gene>
<dbReference type="Proteomes" id="UP000034961">
    <property type="component" value="Unassembled WGS sequence"/>
</dbReference>
<comment type="caution">
    <text evidence="1">The sequence shown here is derived from an EMBL/GenBank/DDBJ whole genome shotgun (WGS) entry which is preliminary data.</text>
</comment>
<evidence type="ECO:0000313" key="2">
    <source>
        <dbReference type="Proteomes" id="UP000034961"/>
    </source>
</evidence>
<organism evidence="1 2">
    <name type="scientific">Candidatus Roizmanbacteria bacterium GW2011_GWA1_41_13</name>
    <dbReference type="NCBI Taxonomy" id="1618474"/>
    <lineage>
        <taxon>Bacteria</taxon>
        <taxon>Candidatus Roizmaniibacteriota</taxon>
    </lineage>
</organism>
<evidence type="ECO:0000313" key="1">
    <source>
        <dbReference type="EMBL" id="KKR94701.1"/>
    </source>
</evidence>
<name>A0A0G0V4T2_9BACT</name>